<gene>
    <name evidence="3" type="ORF">CLV82_0157</name>
</gene>
<evidence type="ECO:0000256" key="1">
    <source>
        <dbReference type="SAM" id="SignalP"/>
    </source>
</evidence>
<dbReference type="Proteomes" id="UP000295468">
    <property type="component" value="Unassembled WGS sequence"/>
</dbReference>
<protein>
    <submittedName>
        <fullName evidence="3">Outer membrane protein with beta-barrel domain</fullName>
    </submittedName>
</protein>
<evidence type="ECO:0000313" key="3">
    <source>
        <dbReference type="EMBL" id="TDQ32333.1"/>
    </source>
</evidence>
<accession>A0A4R6TQE2</accession>
<feature type="signal peptide" evidence="1">
    <location>
        <begin position="1"/>
        <end position="18"/>
    </location>
</feature>
<organism evidence="3 4">
    <name type="scientific">Zeaxanthinibacter enoshimensis</name>
    <dbReference type="NCBI Taxonomy" id="392009"/>
    <lineage>
        <taxon>Bacteria</taxon>
        <taxon>Pseudomonadati</taxon>
        <taxon>Bacteroidota</taxon>
        <taxon>Flavobacteriia</taxon>
        <taxon>Flavobacteriales</taxon>
        <taxon>Flavobacteriaceae</taxon>
        <taxon>Zeaxanthinibacter</taxon>
    </lineage>
</organism>
<feature type="domain" description="Outer membrane protein beta-barrel" evidence="2">
    <location>
        <begin position="30"/>
        <end position="204"/>
    </location>
</feature>
<dbReference type="EMBL" id="SNYI01000001">
    <property type="protein sequence ID" value="TDQ32333.1"/>
    <property type="molecule type" value="Genomic_DNA"/>
</dbReference>
<dbReference type="AlphaFoldDB" id="A0A4R6TQE2"/>
<dbReference type="Pfam" id="PF13568">
    <property type="entry name" value="OMP_b-brl_2"/>
    <property type="match status" value="1"/>
</dbReference>
<reference evidence="3 4" key="1">
    <citation type="submission" date="2019-03" db="EMBL/GenBank/DDBJ databases">
        <title>Genomic Encyclopedia of Archaeal and Bacterial Type Strains, Phase II (KMG-II): from individual species to whole genera.</title>
        <authorList>
            <person name="Goeker M."/>
        </authorList>
    </citation>
    <scope>NUCLEOTIDE SEQUENCE [LARGE SCALE GENOMIC DNA]</scope>
    <source>
        <strain evidence="3 4">DSM 18435</strain>
    </source>
</reference>
<dbReference type="OrthoDB" id="959017at2"/>
<feature type="chain" id="PRO_5020300154" evidence="1">
    <location>
        <begin position="19"/>
        <end position="229"/>
    </location>
</feature>
<proteinExistence type="predicted"/>
<keyword evidence="4" id="KW-1185">Reference proteome</keyword>
<name>A0A4R6TQE2_9FLAO</name>
<evidence type="ECO:0000259" key="2">
    <source>
        <dbReference type="Pfam" id="PF13568"/>
    </source>
</evidence>
<dbReference type="RefSeq" id="WP_133642407.1">
    <property type="nucleotide sequence ID" value="NZ_SNYI01000001.1"/>
</dbReference>
<sequence>MRNCFLLLLICFGFTLSAQTVQDTLIPDPDYLEDQFYVGVTYNLLLNKPEGVKQRNLSYGFQAGFIKDIPLNINRNVAIGLGLGYAVNSYYTNLRAVENGEEFAYAVIPDDFSYKRNKIETHLVELPIEFRLRNSNPVDYKFWRFYAGMKLGYIVGSRSKFVSKNLKDSFYNTDTDNFRYGLMVNMGYNTFTIHAYYALNKLFEPGKANLEGEEIGMTPLRIGLIFYIL</sequence>
<keyword evidence="1" id="KW-0732">Signal</keyword>
<evidence type="ECO:0000313" key="4">
    <source>
        <dbReference type="Proteomes" id="UP000295468"/>
    </source>
</evidence>
<dbReference type="InterPro" id="IPR025665">
    <property type="entry name" value="Beta-barrel_OMP_2"/>
</dbReference>
<comment type="caution">
    <text evidence="3">The sequence shown here is derived from an EMBL/GenBank/DDBJ whole genome shotgun (WGS) entry which is preliminary data.</text>
</comment>